<keyword evidence="5" id="KW-1185">Reference proteome</keyword>
<keyword evidence="2" id="KW-0342">GTP-binding</keyword>
<dbReference type="SMART" id="SM00173">
    <property type="entry name" value="RAS"/>
    <property type="match status" value="1"/>
</dbReference>
<protein>
    <submittedName>
        <fullName evidence="4">Ras-domain-containing protein</fullName>
    </submittedName>
</protein>
<evidence type="ECO:0000256" key="1">
    <source>
        <dbReference type="ARBA" id="ARBA00022741"/>
    </source>
</evidence>
<dbReference type="EMBL" id="MU007071">
    <property type="protein sequence ID" value="KAF2425284.1"/>
    <property type="molecule type" value="Genomic_DNA"/>
</dbReference>
<dbReference type="OrthoDB" id="25896at2759"/>
<dbReference type="PROSITE" id="PS51419">
    <property type="entry name" value="RAB"/>
    <property type="match status" value="1"/>
</dbReference>
<accession>A0A9P4NL02</accession>
<reference evidence="4" key="1">
    <citation type="journal article" date="2020" name="Stud. Mycol.">
        <title>101 Dothideomycetes genomes: a test case for predicting lifestyles and emergence of pathogens.</title>
        <authorList>
            <person name="Haridas S."/>
            <person name="Albert R."/>
            <person name="Binder M."/>
            <person name="Bloem J."/>
            <person name="Labutti K."/>
            <person name="Salamov A."/>
            <person name="Andreopoulos B."/>
            <person name="Baker S."/>
            <person name="Barry K."/>
            <person name="Bills G."/>
            <person name="Bluhm B."/>
            <person name="Cannon C."/>
            <person name="Castanera R."/>
            <person name="Culley D."/>
            <person name="Daum C."/>
            <person name="Ezra D."/>
            <person name="Gonzalez J."/>
            <person name="Henrissat B."/>
            <person name="Kuo A."/>
            <person name="Liang C."/>
            <person name="Lipzen A."/>
            <person name="Lutzoni F."/>
            <person name="Magnuson J."/>
            <person name="Mondo S."/>
            <person name="Nolan M."/>
            <person name="Ohm R."/>
            <person name="Pangilinan J."/>
            <person name="Park H.-J."/>
            <person name="Ramirez L."/>
            <person name="Alfaro M."/>
            <person name="Sun H."/>
            <person name="Tritt A."/>
            <person name="Yoshinaga Y."/>
            <person name="Zwiers L.-H."/>
            <person name="Turgeon B."/>
            <person name="Goodwin S."/>
            <person name="Spatafora J."/>
            <person name="Crous P."/>
            <person name="Grigoriev I."/>
        </authorList>
    </citation>
    <scope>NUCLEOTIDE SEQUENCE</scope>
    <source>
        <strain evidence="4">CBS 130266</strain>
    </source>
</reference>
<name>A0A9P4NL02_9PEZI</name>
<dbReference type="PRINTS" id="PR00449">
    <property type="entry name" value="RASTRNSFRMNG"/>
</dbReference>
<dbReference type="PROSITE" id="PS51420">
    <property type="entry name" value="RHO"/>
    <property type="match status" value="1"/>
</dbReference>
<dbReference type="FunFam" id="3.40.50.300:FF:000808">
    <property type="entry name" value="Small GTP-binding protein, putative"/>
    <property type="match status" value="1"/>
</dbReference>
<evidence type="ECO:0000256" key="3">
    <source>
        <dbReference type="SAM" id="MobiDB-lite"/>
    </source>
</evidence>
<dbReference type="CDD" id="cd00154">
    <property type="entry name" value="Rab"/>
    <property type="match status" value="1"/>
</dbReference>
<dbReference type="SUPFAM" id="SSF52540">
    <property type="entry name" value="P-loop containing nucleoside triphosphate hydrolases"/>
    <property type="match status" value="1"/>
</dbReference>
<dbReference type="InterPro" id="IPR005225">
    <property type="entry name" value="Small_GTP-bd"/>
</dbReference>
<sequence>MANSLEAKIVVLGSQGVGKTSLVQRYVKNAFAPSIHSTIGASFLTKRVVDIDSSTVVRLQIWDTAGQERFRSISKLYYRGANAALLCYDITSSQSFTEMSHWLVELRANLPEDTILHVVGTKSDIVAEDPLKRDVPFERVITYVAENLHPTTTTTTAERATSSSASSPRSNRSSMNFWGQDLGWDCCHEVSASTGEGVEEVFRVITRRLIEQRNSRTALEQRLMEEFGGRTPGLEDRGSFYGDYHGGPVGGGEGHNGSFRVGLGDKRRSWMGLAQFPSIGNGGASWQGSIAIGSVQQHLGNGLGFYFTAV</sequence>
<dbReference type="NCBIfam" id="TIGR00231">
    <property type="entry name" value="small_GTP"/>
    <property type="match status" value="1"/>
</dbReference>
<dbReference type="SMART" id="SM00174">
    <property type="entry name" value="RHO"/>
    <property type="match status" value="1"/>
</dbReference>
<dbReference type="GO" id="GO:0005525">
    <property type="term" value="F:GTP binding"/>
    <property type="evidence" value="ECO:0007669"/>
    <property type="project" value="UniProtKB-KW"/>
</dbReference>
<dbReference type="GO" id="GO:0003924">
    <property type="term" value="F:GTPase activity"/>
    <property type="evidence" value="ECO:0007669"/>
    <property type="project" value="InterPro"/>
</dbReference>
<feature type="region of interest" description="Disordered" evidence="3">
    <location>
        <begin position="151"/>
        <end position="173"/>
    </location>
</feature>
<keyword evidence="1" id="KW-0547">Nucleotide-binding</keyword>
<dbReference type="PROSITE" id="PS51421">
    <property type="entry name" value="RAS"/>
    <property type="match status" value="1"/>
</dbReference>
<proteinExistence type="predicted"/>
<dbReference type="SMART" id="SM00175">
    <property type="entry name" value="RAB"/>
    <property type="match status" value="1"/>
</dbReference>
<evidence type="ECO:0000256" key="2">
    <source>
        <dbReference type="ARBA" id="ARBA00023134"/>
    </source>
</evidence>
<dbReference type="Proteomes" id="UP000800235">
    <property type="component" value="Unassembled WGS sequence"/>
</dbReference>
<dbReference type="Gene3D" id="3.40.50.300">
    <property type="entry name" value="P-loop containing nucleotide triphosphate hydrolases"/>
    <property type="match status" value="1"/>
</dbReference>
<comment type="caution">
    <text evidence="4">The sequence shown here is derived from an EMBL/GenBank/DDBJ whole genome shotgun (WGS) entry which is preliminary data.</text>
</comment>
<dbReference type="PANTHER" id="PTHR24073">
    <property type="entry name" value="DRAB5-RELATED"/>
    <property type="match status" value="1"/>
</dbReference>
<dbReference type="Pfam" id="PF00071">
    <property type="entry name" value="Ras"/>
    <property type="match status" value="1"/>
</dbReference>
<gene>
    <name evidence="4" type="ORF">EJ08DRAFT_689432</name>
</gene>
<evidence type="ECO:0000313" key="4">
    <source>
        <dbReference type="EMBL" id="KAF2425284.1"/>
    </source>
</evidence>
<dbReference type="AlphaFoldDB" id="A0A9P4NL02"/>
<organism evidence="4 5">
    <name type="scientific">Tothia fuscella</name>
    <dbReference type="NCBI Taxonomy" id="1048955"/>
    <lineage>
        <taxon>Eukaryota</taxon>
        <taxon>Fungi</taxon>
        <taxon>Dikarya</taxon>
        <taxon>Ascomycota</taxon>
        <taxon>Pezizomycotina</taxon>
        <taxon>Dothideomycetes</taxon>
        <taxon>Pleosporomycetidae</taxon>
        <taxon>Venturiales</taxon>
        <taxon>Cylindrosympodiaceae</taxon>
        <taxon>Tothia</taxon>
    </lineage>
</organism>
<dbReference type="InterPro" id="IPR027417">
    <property type="entry name" value="P-loop_NTPase"/>
</dbReference>
<dbReference type="InterPro" id="IPR001806">
    <property type="entry name" value="Small_GTPase"/>
</dbReference>
<evidence type="ECO:0000313" key="5">
    <source>
        <dbReference type="Proteomes" id="UP000800235"/>
    </source>
</evidence>